<gene>
    <name evidence="2" type="ORF">BB561_000007</name>
</gene>
<keyword evidence="3" id="KW-1185">Reference proteome</keyword>
<feature type="compositionally biased region" description="Polar residues" evidence="1">
    <location>
        <begin position="41"/>
        <end position="51"/>
    </location>
</feature>
<accession>A0A2T9Z0Y3</accession>
<feature type="region of interest" description="Disordered" evidence="1">
    <location>
        <begin position="38"/>
        <end position="59"/>
    </location>
</feature>
<protein>
    <submittedName>
        <fullName evidence="2">Uncharacterized protein</fullName>
    </submittedName>
</protein>
<dbReference type="Proteomes" id="UP000245383">
    <property type="component" value="Unassembled WGS sequence"/>
</dbReference>
<dbReference type="EMBL" id="MBFR01000001">
    <property type="protein sequence ID" value="PVU98262.1"/>
    <property type="molecule type" value="Genomic_DNA"/>
</dbReference>
<organism evidence="2 3">
    <name type="scientific">Smittium simulii</name>
    <dbReference type="NCBI Taxonomy" id="133385"/>
    <lineage>
        <taxon>Eukaryota</taxon>
        <taxon>Fungi</taxon>
        <taxon>Fungi incertae sedis</taxon>
        <taxon>Zoopagomycota</taxon>
        <taxon>Kickxellomycotina</taxon>
        <taxon>Harpellomycetes</taxon>
        <taxon>Harpellales</taxon>
        <taxon>Legeriomycetaceae</taxon>
        <taxon>Smittium</taxon>
    </lineage>
</organism>
<evidence type="ECO:0000313" key="3">
    <source>
        <dbReference type="Proteomes" id="UP000245383"/>
    </source>
</evidence>
<evidence type="ECO:0000256" key="1">
    <source>
        <dbReference type="SAM" id="MobiDB-lite"/>
    </source>
</evidence>
<dbReference type="AlphaFoldDB" id="A0A2T9Z0Y3"/>
<proteinExistence type="predicted"/>
<name>A0A2T9Z0Y3_9FUNG</name>
<comment type="caution">
    <text evidence="2">The sequence shown here is derived from an EMBL/GenBank/DDBJ whole genome shotgun (WGS) entry which is preliminary data.</text>
</comment>
<evidence type="ECO:0000313" key="2">
    <source>
        <dbReference type="EMBL" id="PVU98262.1"/>
    </source>
</evidence>
<sequence>MCWIGKSCDKKPIKNKYLVRVGYRYNGFKLKCNRARPLRSSEGSLDNTTNITRRDKNEV</sequence>
<reference evidence="2 3" key="1">
    <citation type="journal article" date="2018" name="MBio">
        <title>Comparative Genomics Reveals the Core Gene Toolbox for the Fungus-Insect Symbiosis.</title>
        <authorList>
            <person name="Wang Y."/>
            <person name="Stata M."/>
            <person name="Wang W."/>
            <person name="Stajich J.E."/>
            <person name="White M.M."/>
            <person name="Moncalvo J.M."/>
        </authorList>
    </citation>
    <scope>NUCLEOTIDE SEQUENCE [LARGE SCALE GENOMIC DNA]</scope>
    <source>
        <strain evidence="2 3">SWE-8-4</strain>
    </source>
</reference>